<keyword evidence="2" id="KW-1133">Transmembrane helix</keyword>
<feature type="transmembrane region" description="Helical" evidence="2">
    <location>
        <begin position="72"/>
        <end position="96"/>
    </location>
</feature>
<feature type="region of interest" description="Disordered" evidence="1">
    <location>
        <begin position="1"/>
        <end position="36"/>
    </location>
</feature>
<keyword evidence="4" id="KW-1185">Reference proteome</keyword>
<evidence type="ECO:0000313" key="3">
    <source>
        <dbReference type="EMBL" id="EIW83129.1"/>
    </source>
</evidence>
<accession>A0A5M3MVF1</accession>
<comment type="caution">
    <text evidence="3">The sequence shown here is derived from an EMBL/GenBank/DDBJ whole genome shotgun (WGS) entry which is preliminary data.</text>
</comment>
<dbReference type="OrthoDB" id="3233661at2759"/>
<dbReference type="EMBL" id="JH711576">
    <property type="protein sequence ID" value="EIW83129.1"/>
    <property type="molecule type" value="Genomic_DNA"/>
</dbReference>
<sequence>MIVLDEEDQQKLKDSPAQGPTLRYPERAAGRRPFSPLPDYETSQAQAFRRFNESLVSLHKPAPKRRFFDSKFWRAALSALIVYIILSIVIAVPVLVTQTRDGSGPISDPYSSLSYAVPWQDHNTTPSWSSPPNIITAVENGATPICNAWSNAFWIEGPGLFQASTQLNVSANGQFSIASNTSYIQDFDSVIGNLNVDINPDPTVNQANLGLTMQASSFQLHNDTLVCFAVTHNSTDLFIYIPSQLTANDTLQFNVTLLFPQSSTPANVDVLSTYLPLFWQKFGDFGNYVDFNQVSIEGGASKVTVQSLHAQQVLVDTSLQPISGEFHINNTATLGTIQAPIDVNITLYNDPKASMPTYLGMNTGNANLTANITVYSPLKTPTTRPNFITYLRTFSGDLSAQMLHDPQSPPTGIRFTAINDLAPTNVTLDRKYTGMFQATTRLSNTNVVQGPAWSDPWSFDAPLTRTYDIMYNTTERVYGWVGWGSLPTEYDPTQVGEVIVSTSMDDVSLSFG</sequence>
<gene>
    <name evidence="3" type="ORF">CONPUDRAFT_121541</name>
</gene>
<dbReference type="AlphaFoldDB" id="A0A5M3MVF1"/>
<reference evidence="4" key="1">
    <citation type="journal article" date="2012" name="Science">
        <title>The Paleozoic origin of enzymatic lignin decomposition reconstructed from 31 fungal genomes.</title>
        <authorList>
            <person name="Floudas D."/>
            <person name="Binder M."/>
            <person name="Riley R."/>
            <person name="Barry K."/>
            <person name="Blanchette R.A."/>
            <person name="Henrissat B."/>
            <person name="Martinez A.T."/>
            <person name="Otillar R."/>
            <person name="Spatafora J.W."/>
            <person name="Yadav J.S."/>
            <person name="Aerts A."/>
            <person name="Benoit I."/>
            <person name="Boyd A."/>
            <person name="Carlson A."/>
            <person name="Copeland A."/>
            <person name="Coutinho P.M."/>
            <person name="de Vries R.P."/>
            <person name="Ferreira P."/>
            <person name="Findley K."/>
            <person name="Foster B."/>
            <person name="Gaskell J."/>
            <person name="Glotzer D."/>
            <person name="Gorecki P."/>
            <person name="Heitman J."/>
            <person name="Hesse C."/>
            <person name="Hori C."/>
            <person name="Igarashi K."/>
            <person name="Jurgens J.A."/>
            <person name="Kallen N."/>
            <person name="Kersten P."/>
            <person name="Kohler A."/>
            <person name="Kuees U."/>
            <person name="Kumar T.K.A."/>
            <person name="Kuo A."/>
            <person name="LaButti K."/>
            <person name="Larrondo L.F."/>
            <person name="Lindquist E."/>
            <person name="Ling A."/>
            <person name="Lombard V."/>
            <person name="Lucas S."/>
            <person name="Lundell T."/>
            <person name="Martin R."/>
            <person name="McLaughlin D.J."/>
            <person name="Morgenstern I."/>
            <person name="Morin E."/>
            <person name="Murat C."/>
            <person name="Nagy L.G."/>
            <person name="Nolan M."/>
            <person name="Ohm R.A."/>
            <person name="Patyshakuliyeva A."/>
            <person name="Rokas A."/>
            <person name="Ruiz-Duenas F.J."/>
            <person name="Sabat G."/>
            <person name="Salamov A."/>
            <person name="Samejima M."/>
            <person name="Schmutz J."/>
            <person name="Slot J.C."/>
            <person name="St John F."/>
            <person name="Stenlid J."/>
            <person name="Sun H."/>
            <person name="Sun S."/>
            <person name="Syed K."/>
            <person name="Tsang A."/>
            <person name="Wiebenga A."/>
            <person name="Young D."/>
            <person name="Pisabarro A."/>
            <person name="Eastwood D.C."/>
            <person name="Martin F."/>
            <person name="Cullen D."/>
            <person name="Grigoriev I.V."/>
            <person name="Hibbett D.S."/>
        </authorList>
    </citation>
    <scope>NUCLEOTIDE SEQUENCE [LARGE SCALE GENOMIC DNA]</scope>
    <source>
        <strain evidence="4">RWD-64-598 SS2</strain>
    </source>
</reference>
<dbReference type="KEGG" id="cput:CONPUDRAFT_121541"/>
<dbReference type="Proteomes" id="UP000053558">
    <property type="component" value="Unassembled WGS sequence"/>
</dbReference>
<keyword evidence="2" id="KW-0472">Membrane</keyword>
<keyword evidence="2" id="KW-0812">Transmembrane</keyword>
<evidence type="ECO:0000256" key="2">
    <source>
        <dbReference type="SAM" id="Phobius"/>
    </source>
</evidence>
<proteinExistence type="predicted"/>
<dbReference type="RefSeq" id="XP_007766974.1">
    <property type="nucleotide sequence ID" value="XM_007768784.1"/>
</dbReference>
<dbReference type="OMA" id="DGNSMIN"/>
<name>A0A5M3MVF1_CONPW</name>
<organism evidence="3 4">
    <name type="scientific">Coniophora puteana (strain RWD-64-598)</name>
    <name type="common">Brown rot fungus</name>
    <dbReference type="NCBI Taxonomy" id="741705"/>
    <lineage>
        <taxon>Eukaryota</taxon>
        <taxon>Fungi</taxon>
        <taxon>Dikarya</taxon>
        <taxon>Basidiomycota</taxon>
        <taxon>Agaricomycotina</taxon>
        <taxon>Agaricomycetes</taxon>
        <taxon>Agaricomycetidae</taxon>
        <taxon>Boletales</taxon>
        <taxon>Coniophorineae</taxon>
        <taxon>Coniophoraceae</taxon>
        <taxon>Coniophora</taxon>
    </lineage>
</organism>
<evidence type="ECO:0000313" key="4">
    <source>
        <dbReference type="Proteomes" id="UP000053558"/>
    </source>
</evidence>
<evidence type="ECO:0000256" key="1">
    <source>
        <dbReference type="SAM" id="MobiDB-lite"/>
    </source>
</evidence>
<dbReference type="GeneID" id="19199624"/>
<protein>
    <submittedName>
        <fullName evidence="3">Uncharacterized protein</fullName>
    </submittedName>
</protein>